<evidence type="ECO:0000259" key="9">
    <source>
        <dbReference type="Pfam" id="PF13847"/>
    </source>
</evidence>
<feature type="domain" description="Methyltransferase" evidence="9">
    <location>
        <begin position="127"/>
        <end position="269"/>
    </location>
</feature>
<dbReference type="Gene3D" id="3.40.50.150">
    <property type="entry name" value="Vaccinia Virus protein VP39"/>
    <property type="match status" value="1"/>
</dbReference>
<name>A0A0A0B365_9CELL</name>
<evidence type="ECO:0000256" key="1">
    <source>
        <dbReference type="ARBA" id="ARBA00022679"/>
    </source>
</evidence>
<evidence type="ECO:0000256" key="7">
    <source>
        <dbReference type="ARBA" id="ARBA00047943"/>
    </source>
</evidence>
<dbReference type="Proteomes" id="UP000029833">
    <property type="component" value="Unassembled WGS sequence"/>
</dbReference>
<evidence type="ECO:0000313" key="11">
    <source>
        <dbReference type="Proteomes" id="UP000029833"/>
    </source>
</evidence>
<evidence type="ECO:0000256" key="5">
    <source>
        <dbReference type="ARBA" id="ARBA00034545"/>
    </source>
</evidence>
<evidence type="ECO:0000313" key="10">
    <source>
        <dbReference type="EMBL" id="KGM01275.1"/>
    </source>
</evidence>
<dbReference type="EC" id="2.1.1.137" evidence="4"/>
<evidence type="ECO:0000256" key="6">
    <source>
        <dbReference type="ARBA" id="ARBA00047941"/>
    </source>
</evidence>
<dbReference type="InterPro" id="IPR026669">
    <property type="entry name" value="Arsenite_MeTrfase-like"/>
</dbReference>
<keyword evidence="10" id="KW-0489">Methyltransferase</keyword>
<comment type="catalytic activity">
    <reaction evidence="8">
        <text>arsenic triglutathione + 3 [thioredoxin]-dithiol + 3 S-adenosyl-L-methionine = trimethylarsine + 3 [thioredoxin]-disulfide + 3 glutathione + 3 S-adenosyl-L-homocysteine + 3 H(+)</text>
        <dbReference type="Rhea" id="RHEA:69432"/>
        <dbReference type="Rhea" id="RHEA-COMP:10698"/>
        <dbReference type="Rhea" id="RHEA-COMP:10700"/>
        <dbReference type="ChEBI" id="CHEBI:15378"/>
        <dbReference type="ChEBI" id="CHEBI:27130"/>
        <dbReference type="ChEBI" id="CHEBI:29950"/>
        <dbReference type="ChEBI" id="CHEBI:50058"/>
        <dbReference type="ChEBI" id="CHEBI:57856"/>
        <dbReference type="ChEBI" id="CHEBI:57925"/>
        <dbReference type="ChEBI" id="CHEBI:59789"/>
        <dbReference type="ChEBI" id="CHEBI:183640"/>
        <dbReference type="EC" id="2.1.1.137"/>
    </reaction>
</comment>
<protein>
    <recommendedName>
        <fullName evidence="5">Arsenite methyltransferase</fullName>
        <ecNumber evidence="4">2.1.1.137</ecNumber>
    </recommendedName>
</protein>
<dbReference type="GO" id="GO:0030791">
    <property type="term" value="F:arsenite methyltransferase activity"/>
    <property type="evidence" value="ECO:0007669"/>
    <property type="project" value="UniProtKB-EC"/>
</dbReference>
<evidence type="ECO:0000256" key="8">
    <source>
        <dbReference type="ARBA" id="ARBA00048428"/>
    </source>
</evidence>
<dbReference type="NCBIfam" id="NF008823">
    <property type="entry name" value="PRK11873.1"/>
    <property type="match status" value="1"/>
</dbReference>
<dbReference type="STRING" id="1408250.Q760_02585"/>
<dbReference type="AlphaFoldDB" id="A0A0A0B365"/>
<evidence type="ECO:0000256" key="2">
    <source>
        <dbReference type="ARBA" id="ARBA00022691"/>
    </source>
</evidence>
<proteinExistence type="inferred from homology"/>
<reference evidence="10 11" key="1">
    <citation type="submission" date="2013-10" db="EMBL/GenBank/DDBJ databases">
        <authorList>
            <person name="Wang G."/>
            <person name="Zhuang W."/>
        </authorList>
    </citation>
    <scope>NUCLEOTIDE SEQUENCE [LARGE SCALE GENOMIC DNA]</scope>
    <source>
        <strain evidence="10 11">DSM 20118</strain>
    </source>
</reference>
<keyword evidence="11" id="KW-1185">Reference proteome</keyword>
<gene>
    <name evidence="10" type="ORF">Q760_02585</name>
</gene>
<dbReference type="PANTHER" id="PTHR43675:SF8">
    <property type="entry name" value="ARSENITE METHYLTRANSFERASE"/>
    <property type="match status" value="1"/>
</dbReference>
<sequence length="298" mass="29810">MEDDMTENLVEQVRNRYAEAALAVSRSGAPQAGDACCAGARAGAAEPCCGTAADLTAGSCCSTGSAVAETAGSPAAASCCGTAQALETGDQFGGALYDADDAAALPEAAFLASLGCGNPTAVADLRAGERVLDLGSGGGIDVLLSARRVGPTGFAYGVDMTPEMLDLARSNAATAGATNVEFLEGRIEAVPLPDAAVDVVISNCVVNLSVDKPAVLSEVFRVLVPGGRVGISDVVADDDVTPEQRAERGSYVGCIAGALSRQEYLDGLAAAGFTDASVTFTHEVAPGLHGAIVRAVKP</sequence>
<dbReference type="InterPro" id="IPR025714">
    <property type="entry name" value="Methyltranfer_dom"/>
</dbReference>
<keyword evidence="1 10" id="KW-0808">Transferase</keyword>
<dbReference type="CDD" id="cd02440">
    <property type="entry name" value="AdoMet_MTases"/>
    <property type="match status" value="1"/>
</dbReference>
<dbReference type="EMBL" id="AXNT01000117">
    <property type="protein sequence ID" value="KGM01275.1"/>
    <property type="molecule type" value="Genomic_DNA"/>
</dbReference>
<dbReference type="Pfam" id="PF13847">
    <property type="entry name" value="Methyltransf_31"/>
    <property type="match status" value="1"/>
</dbReference>
<organism evidence="10 11">
    <name type="scientific">Cellulomonas cellasea DSM 20118</name>
    <dbReference type="NCBI Taxonomy" id="1408250"/>
    <lineage>
        <taxon>Bacteria</taxon>
        <taxon>Bacillati</taxon>
        <taxon>Actinomycetota</taxon>
        <taxon>Actinomycetes</taxon>
        <taxon>Micrococcales</taxon>
        <taxon>Cellulomonadaceae</taxon>
        <taxon>Cellulomonas</taxon>
    </lineage>
</organism>
<comment type="catalytic activity">
    <reaction evidence="6">
        <text>arsenic triglutathione + [thioredoxin]-dithiol + S-adenosyl-L-methionine + 2 H2O = methylarsonous acid + [thioredoxin]-disulfide + 3 glutathione + S-adenosyl-L-homocysteine + H(+)</text>
        <dbReference type="Rhea" id="RHEA:69460"/>
        <dbReference type="Rhea" id="RHEA-COMP:10698"/>
        <dbReference type="Rhea" id="RHEA-COMP:10700"/>
        <dbReference type="ChEBI" id="CHEBI:15377"/>
        <dbReference type="ChEBI" id="CHEBI:15378"/>
        <dbReference type="ChEBI" id="CHEBI:17826"/>
        <dbReference type="ChEBI" id="CHEBI:29950"/>
        <dbReference type="ChEBI" id="CHEBI:50058"/>
        <dbReference type="ChEBI" id="CHEBI:57856"/>
        <dbReference type="ChEBI" id="CHEBI:57925"/>
        <dbReference type="ChEBI" id="CHEBI:59789"/>
        <dbReference type="ChEBI" id="CHEBI:183640"/>
        <dbReference type="EC" id="2.1.1.137"/>
    </reaction>
</comment>
<dbReference type="GO" id="GO:0032259">
    <property type="term" value="P:methylation"/>
    <property type="evidence" value="ECO:0007669"/>
    <property type="project" value="UniProtKB-KW"/>
</dbReference>
<dbReference type="PANTHER" id="PTHR43675">
    <property type="entry name" value="ARSENITE METHYLTRANSFERASE"/>
    <property type="match status" value="1"/>
</dbReference>
<comment type="similarity">
    <text evidence="3">Belongs to the methyltransferase superfamily. Arsenite methyltransferase family.</text>
</comment>
<dbReference type="InterPro" id="IPR029063">
    <property type="entry name" value="SAM-dependent_MTases_sf"/>
</dbReference>
<evidence type="ECO:0000256" key="3">
    <source>
        <dbReference type="ARBA" id="ARBA00034487"/>
    </source>
</evidence>
<evidence type="ECO:0000256" key="4">
    <source>
        <dbReference type="ARBA" id="ARBA00034521"/>
    </source>
</evidence>
<accession>A0A0A0B365</accession>
<comment type="catalytic activity">
    <reaction evidence="7">
        <text>arsenic triglutathione + 2 [thioredoxin]-dithiol + 2 S-adenosyl-L-methionine + H2O = dimethylarsinous acid + 2 [thioredoxin]-disulfide + 3 glutathione + 2 S-adenosyl-L-homocysteine + 2 H(+)</text>
        <dbReference type="Rhea" id="RHEA:69464"/>
        <dbReference type="Rhea" id="RHEA-COMP:10698"/>
        <dbReference type="Rhea" id="RHEA-COMP:10700"/>
        <dbReference type="ChEBI" id="CHEBI:15377"/>
        <dbReference type="ChEBI" id="CHEBI:15378"/>
        <dbReference type="ChEBI" id="CHEBI:23808"/>
        <dbReference type="ChEBI" id="CHEBI:29950"/>
        <dbReference type="ChEBI" id="CHEBI:50058"/>
        <dbReference type="ChEBI" id="CHEBI:57856"/>
        <dbReference type="ChEBI" id="CHEBI:57925"/>
        <dbReference type="ChEBI" id="CHEBI:59789"/>
        <dbReference type="ChEBI" id="CHEBI:183640"/>
        <dbReference type="EC" id="2.1.1.137"/>
    </reaction>
</comment>
<comment type="caution">
    <text evidence="10">The sequence shown here is derived from an EMBL/GenBank/DDBJ whole genome shotgun (WGS) entry which is preliminary data.</text>
</comment>
<dbReference type="SUPFAM" id="SSF53335">
    <property type="entry name" value="S-adenosyl-L-methionine-dependent methyltransferases"/>
    <property type="match status" value="1"/>
</dbReference>
<keyword evidence="2" id="KW-0949">S-adenosyl-L-methionine</keyword>